<keyword evidence="7 9" id="KW-0472">Membrane</keyword>
<dbReference type="AlphaFoldDB" id="A0A9X2FPX8"/>
<keyword evidence="4 11" id="KW-0808">Transferase</keyword>
<name>A0A9X2FPX8_9RHOB</name>
<dbReference type="EMBL" id="JAMYXC010000191">
    <property type="protein sequence ID" value="MCP1169301.1"/>
    <property type="molecule type" value="Genomic_DNA"/>
</dbReference>
<evidence type="ECO:0000256" key="3">
    <source>
        <dbReference type="ARBA" id="ARBA00022475"/>
    </source>
</evidence>
<dbReference type="GO" id="GO:0005886">
    <property type="term" value="C:plasma membrane"/>
    <property type="evidence" value="ECO:0007669"/>
    <property type="project" value="UniProtKB-SubCell"/>
</dbReference>
<reference evidence="11" key="1">
    <citation type="submission" date="2022-06" db="EMBL/GenBank/DDBJ databases">
        <title>Limimaricola sediminis sp. nov., isolated from an intertidal sediment.</title>
        <authorList>
            <person name="Shao X."/>
        </authorList>
    </citation>
    <scope>NUCLEOTIDE SEQUENCE</scope>
    <source>
        <strain evidence="11">ASW11-118</strain>
    </source>
</reference>
<evidence type="ECO:0000313" key="11">
    <source>
        <dbReference type="EMBL" id="MCP1169301.1"/>
    </source>
</evidence>
<evidence type="ECO:0000256" key="6">
    <source>
        <dbReference type="ARBA" id="ARBA00022989"/>
    </source>
</evidence>
<evidence type="ECO:0000256" key="8">
    <source>
        <dbReference type="ARBA" id="ARBA00023169"/>
    </source>
</evidence>
<keyword evidence="6 9" id="KW-1133">Transmembrane helix</keyword>
<evidence type="ECO:0000256" key="4">
    <source>
        <dbReference type="ARBA" id="ARBA00022679"/>
    </source>
</evidence>
<feature type="transmembrane region" description="Helical" evidence="9">
    <location>
        <begin position="37"/>
        <end position="58"/>
    </location>
</feature>
<evidence type="ECO:0000256" key="7">
    <source>
        <dbReference type="ARBA" id="ARBA00023136"/>
    </source>
</evidence>
<keyword evidence="3" id="KW-1003">Cell membrane</keyword>
<proteinExistence type="inferred from homology"/>
<keyword evidence="5 9" id="KW-0812">Transmembrane</keyword>
<evidence type="ECO:0000313" key="12">
    <source>
        <dbReference type="Proteomes" id="UP001139477"/>
    </source>
</evidence>
<dbReference type="GO" id="GO:0016780">
    <property type="term" value="F:phosphotransferase activity, for other substituted phosphate groups"/>
    <property type="evidence" value="ECO:0007669"/>
    <property type="project" value="TreeGrafter"/>
</dbReference>
<evidence type="ECO:0000259" key="10">
    <source>
        <dbReference type="Pfam" id="PF02397"/>
    </source>
</evidence>
<evidence type="ECO:0000256" key="5">
    <source>
        <dbReference type="ARBA" id="ARBA00022692"/>
    </source>
</evidence>
<organism evidence="11 12">
    <name type="scientific">Limimaricola litoreus</name>
    <dbReference type="NCBI Taxonomy" id="2955316"/>
    <lineage>
        <taxon>Bacteria</taxon>
        <taxon>Pseudomonadati</taxon>
        <taxon>Pseudomonadota</taxon>
        <taxon>Alphaproteobacteria</taxon>
        <taxon>Rhodobacterales</taxon>
        <taxon>Paracoccaceae</taxon>
        <taxon>Limimaricola</taxon>
    </lineage>
</organism>
<protein>
    <submittedName>
        <fullName evidence="11">Sugar transferase</fullName>
    </submittedName>
</protein>
<comment type="caution">
    <text evidence="11">The sequence shown here is derived from an EMBL/GenBank/DDBJ whole genome shotgun (WGS) entry which is preliminary data.</text>
</comment>
<comment type="similarity">
    <text evidence="2">Belongs to the bacterial sugar transferase family.</text>
</comment>
<keyword evidence="8" id="KW-0270">Exopolysaccharide synthesis</keyword>
<dbReference type="InterPro" id="IPR003362">
    <property type="entry name" value="Bact_transf"/>
</dbReference>
<dbReference type="PANTHER" id="PTHR30576:SF4">
    <property type="entry name" value="UNDECAPRENYL-PHOSPHATE GALACTOSE PHOSPHOTRANSFERASE"/>
    <property type="match status" value="1"/>
</dbReference>
<evidence type="ECO:0000256" key="1">
    <source>
        <dbReference type="ARBA" id="ARBA00004236"/>
    </source>
</evidence>
<feature type="domain" description="Bacterial sugar transferase" evidence="10">
    <location>
        <begin position="32"/>
        <end position="222"/>
    </location>
</feature>
<gene>
    <name evidence="11" type="ORF">NHG85_12350</name>
</gene>
<comment type="subcellular location">
    <subcellularLocation>
        <location evidence="1">Cell membrane</location>
    </subcellularLocation>
</comment>
<dbReference type="GO" id="GO:0000271">
    <property type="term" value="P:polysaccharide biosynthetic process"/>
    <property type="evidence" value="ECO:0007669"/>
    <property type="project" value="UniProtKB-KW"/>
</dbReference>
<evidence type="ECO:0000256" key="2">
    <source>
        <dbReference type="ARBA" id="ARBA00006464"/>
    </source>
</evidence>
<dbReference type="Proteomes" id="UP001139477">
    <property type="component" value="Unassembled WGS sequence"/>
</dbReference>
<dbReference type="Pfam" id="PF02397">
    <property type="entry name" value="Bac_transf"/>
    <property type="match status" value="1"/>
</dbReference>
<dbReference type="PANTHER" id="PTHR30576">
    <property type="entry name" value="COLANIC BIOSYNTHESIS UDP-GLUCOSE LIPID CARRIER TRANSFERASE"/>
    <property type="match status" value="1"/>
</dbReference>
<keyword evidence="12" id="KW-1185">Reference proteome</keyword>
<accession>A0A9X2FPX8</accession>
<dbReference type="RefSeq" id="WP_253332784.1">
    <property type="nucleotide sequence ID" value="NZ_JAMYXC010000191.1"/>
</dbReference>
<evidence type="ECO:0000256" key="9">
    <source>
        <dbReference type="SAM" id="Phobius"/>
    </source>
</evidence>
<sequence length="227" mass="26342">MTDTSTAAPPERPIRVERSRHFFQFRYDGAVKRCIDLSLALLLLPTLVPIITILWLIVRLDGGPGLFGHTRVGRGGRMFRCWKIRTMVPDASRQLDQLLASDPEARVEWERDRKLRCDPRVTRLGTFLRETSLDELPQIWNVLTGEMSLIGPRPITVDELERYGRQRLIYLSLRPGVTGLWQVSGRNDITYDQRIKLDAEYLHRISPRTDLYILLRTMAVVLRRTGY</sequence>